<protein>
    <submittedName>
        <fullName evidence="8">RNA polymerase sigma24 factor</fullName>
    </submittedName>
</protein>
<dbReference type="InterPro" id="IPR036388">
    <property type="entry name" value="WH-like_DNA-bd_sf"/>
</dbReference>
<dbReference type="InterPro" id="IPR014303">
    <property type="entry name" value="RNA_pol_sigma-70_ECF"/>
</dbReference>
<dbReference type="InterPro" id="IPR032710">
    <property type="entry name" value="NTF2-like_dom_sf"/>
</dbReference>
<dbReference type="PANTHER" id="PTHR30173">
    <property type="entry name" value="SIGMA 19 FACTOR"/>
    <property type="match status" value="1"/>
</dbReference>
<reference evidence="8" key="1">
    <citation type="submission" date="2021-01" db="EMBL/GenBank/DDBJ databases">
        <title>Whole genome shotgun sequence of Acrocarpospora phusangensis NBRC 108782.</title>
        <authorList>
            <person name="Komaki H."/>
            <person name="Tamura T."/>
        </authorList>
    </citation>
    <scope>NUCLEOTIDE SEQUENCE</scope>
    <source>
        <strain evidence="8">NBRC 108782</strain>
    </source>
</reference>
<gene>
    <name evidence="8" type="ORF">Aph01nite_80680</name>
</gene>
<dbReference type="AlphaFoldDB" id="A0A919QL75"/>
<dbReference type="Gene3D" id="1.10.10.10">
    <property type="entry name" value="Winged helix-like DNA-binding domain superfamily/Winged helix DNA-binding domain"/>
    <property type="match status" value="1"/>
</dbReference>
<keyword evidence="4" id="KW-0731">Sigma factor</keyword>
<evidence type="ECO:0000256" key="3">
    <source>
        <dbReference type="ARBA" id="ARBA00023015"/>
    </source>
</evidence>
<organism evidence="8 9">
    <name type="scientific">Acrocarpospora phusangensis</name>
    <dbReference type="NCBI Taxonomy" id="1070424"/>
    <lineage>
        <taxon>Bacteria</taxon>
        <taxon>Bacillati</taxon>
        <taxon>Actinomycetota</taxon>
        <taxon>Actinomycetes</taxon>
        <taxon>Streptosporangiales</taxon>
        <taxon>Streptosporangiaceae</taxon>
        <taxon>Acrocarpospora</taxon>
    </lineage>
</organism>
<feature type="domain" description="RNA polymerase sigma-70 region 2" evidence="6">
    <location>
        <begin position="21"/>
        <end position="83"/>
    </location>
</feature>
<accession>A0A919QL75</accession>
<dbReference type="InterPro" id="IPR013249">
    <property type="entry name" value="RNA_pol_sigma70_r4_t2"/>
</dbReference>
<comment type="subunit">
    <text evidence="2">Interacts transiently with the RNA polymerase catalytic core formed by RpoA, RpoB, RpoC and RpoZ (2 alpha, 1 beta, 1 beta' and 1 omega subunit) to form the RNA polymerase holoenzyme that can initiate transcription.</text>
</comment>
<evidence type="ECO:0000256" key="1">
    <source>
        <dbReference type="ARBA" id="ARBA00010641"/>
    </source>
</evidence>
<dbReference type="InterPro" id="IPR052704">
    <property type="entry name" value="ECF_Sigma-70_Domain"/>
</dbReference>
<dbReference type="SUPFAM" id="SSF88659">
    <property type="entry name" value="Sigma3 and sigma4 domains of RNA polymerase sigma factors"/>
    <property type="match status" value="1"/>
</dbReference>
<dbReference type="GO" id="GO:0006352">
    <property type="term" value="P:DNA-templated transcription initiation"/>
    <property type="evidence" value="ECO:0007669"/>
    <property type="project" value="InterPro"/>
</dbReference>
<sequence length="309" mass="34006">MGMSHYGGVARLEVMRVETFLEHREILVGVAYRILGSAVDAEDIVQEAWVRWSEVAEGEVLDARAFLVRVTTNLAIDRLRRLKVRRESYVGDWLPEPVSTGPEVAESAELADSVELAMLVVLETLSPLERAVFVLREVFGYSHAEIAEVLGRAEPAVRQLARRAREHVRERRPRFDVDRRERREVTERFIGACAGGDLSGLMELLAKDVTLVSDGGGKVRAPRRMLVGADHVGRFLLAIASKSGVESYLARLGVPDGVWFEAEVSDVNGAPALVFTAAGSVFAVMSLVVVDGRVATVYLMANPEKMSHV</sequence>
<evidence type="ECO:0000256" key="5">
    <source>
        <dbReference type="ARBA" id="ARBA00023163"/>
    </source>
</evidence>
<dbReference type="EMBL" id="BOOA01000160">
    <property type="protein sequence ID" value="GIH29758.1"/>
    <property type="molecule type" value="Genomic_DNA"/>
</dbReference>
<dbReference type="Pfam" id="PF08281">
    <property type="entry name" value="Sigma70_r4_2"/>
    <property type="match status" value="1"/>
</dbReference>
<dbReference type="SUPFAM" id="SSF88946">
    <property type="entry name" value="Sigma2 domain of RNA polymerase sigma factors"/>
    <property type="match status" value="1"/>
</dbReference>
<feature type="domain" description="RNA polymerase sigma factor 70 region 4 type 2" evidence="7">
    <location>
        <begin position="118"/>
        <end position="167"/>
    </location>
</feature>
<dbReference type="Pfam" id="PF04542">
    <property type="entry name" value="Sigma70_r2"/>
    <property type="match status" value="1"/>
</dbReference>
<dbReference type="NCBIfam" id="TIGR02937">
    <property type="entry name" value="sigma70-ECF"/>
    <property type="match status" value="1"/>
</dbReference>
<keyword evidence="9" id="KW-1185">Reference proteome</keyword>
<evidence type="ECO:0000313" key="8">
    <source>
        <dbReference type="EMBL" id="GIH29758.1"/>
    </source>
</evidence>
<evidence type="ECO:0000256" key="2">
    <source>
        <dbReference type="ARBA" id="ARBA00011344"/>
    </source>
</evidence>
<dbReference type="NCBIfam" id="NF007214">
    <property type="entry name" value="PRK09636.1"/>
    <property type="match status" value="1"/>
</dbReference>
<proteinExistence type="inferred from homology"/>
<dbReference type="PANTHER" id="PTHR30173:SF36">
    <property type="entry name" value="ECF RNA POLYMERASE SIGMA FACTOR SIGJ"/>
    <property type="match status" value="1"/>
</dbReference>
<dbReference type="InterPro" id="IPR013324">
    <property type="entry name" value="RNA_pol_sigma_r3/r4-like"/>
</dbReference>
<comment type="caution">
    <text evidence="8">The sequence shown here is derived from an EMBL/GenBank/DDBJ whole genome shotgun (WGS) entry which is preliminary data.</text>
</comment>
<dbReference type="NCBIfam" id="TIGR02957">
    <property type="entry name" value="SigX4"/>
    <property type="match status" value="1"/>
</dbReference>
<dbReference type="InterPro" id="IPR007627">
    <property type="entry name" value="RNA_pol_sigma70_r2"/>
</dbReference>
<evidence type="ECO:0000313" key="9">
    <source>
        <dbReference type="Proteomes" id="UP000640052"/>
    </source>
</evidence>
<dbReference type="SUPFAM" id="SSF54427">
    <property type="entry name" value="NTF2-like"/>
    <property type="match status" value="1"/>
</dbReference>
<comment type="similarity">
    <text evidence="1">Belongs to the sigma-70 factor family. ECF subfamily.</text>
</comment>
<dbReference type="Gene3D" id="1.10.1740.10">
    <property type="match status" value="1"/>
</dbReference>
<dbReference type="InterPro" id="IPR013325">
    <property type="entry name" value="RNA_pol_sigma_r2"/>
</dbReference>
<keyword evidence="3" id="KW-0805">Transcription regulation</keyword>
<dbReference type="GO" id="GO:0003677">
    <property type="term" value="F:DNA binding"/>
    <property type="evidence" value="ECO:0007669"/>
    <property type="project" value="InterPro"/>
</dbReference>
<evidence type="ECO:0000259" key="6">
    <source>
        <dbReference type="Pfam" id="PF04542"/>
    </source>
</evidence>
<dbReference type="Proteomes" id="UP000640052">
    <property type="component" value="Unassembled WGS sequence"/>
</dbReference>
<dbReference type="CDD" id="cd06171">
    <property type="entry name" value="Sigma70_r4"/>
    <property type="match status" value="1"/>
</dbReference>
<dbReference type="InterPro" id="IPR014284">
    <property type="entry name" value="RNA_pol_sigma-70_dom"/>
</dbReference>
<dbReference type="Gene3D" id="3.10.450.50">
    <property type="match status" value="1"/>
</dbReference>
<evidence type="ECO:0000259" key="7">
    <source>
        <dbReference type="Pfam" id="PF08281"/>
    </source>
</evidence>
<keyword evidence="5" id="KW-0804">Transcription</keyword>
<evidence type="ECO:0000256" key="4">
    <source>
        <dbReference type="ARBA" id="ARBA00023082"/>
    </source>
</evidence>
<name>A0A919QL75_9ACTN</name>
<dbReference type="GO" id="GO:0016987">
    <property type="term" value="F:sigma factor activity"/>
    <property type="evidence" value="ECO:0007669"/>
    <property type="project" value="UniProtKB-KW"/>
</dbReference>